<feature type="disulfide bond" evidence="14">
    <location>
        <begin position="426"/>
        <end position="452"/>
    </location>
</feature>
<evidence type="ECO:0000256" key="3">
    <source>
        <dbReference type="ARBA" id="ARBA00022486"/>
    </source>
</evidence>
<dbReference type="SMART" id="SM00059">
    <property type="entry name" value="FN2"/>
    <property type="match status" value="2"/>
</dbReference>
<dbReference type="Gene3D" id="2.10.70.10">
    <property type="entry name" value="Complement Module, domain 1"/>
    <property type="match status" value="11"/>
</dbReference>
<feature type="domain" description="Fibronectin type-III" evidence="17">
    <location>
        <begin position="1824"/>
        <end position="1910"/>
    </location>
</feature>
<feature type="domain" description="Fibronectin type-I" evidence="18">
    <location>
        <begin position="2210"/>
        <end position="2252"/>
    </location>
</feature>
<dbReference type="InterPro" id="IPR000083">
    <property type="entry name" value="Fibronectin_type1"/>
</dbReference>
<keyword evidence="7" id="KW-0765">Sulfation</keyword>
<dbReference type="FunFam" id="2.10.70.10:FF:000018">
    <property type="entry name" value="Fibronectin 1"/>
    <property type="match status" value="1"/>
</dbReference>
<feature type="domain" description="Fibronectin type-III" evidence="17">
    <location>
        <begin position="1458"/>
        <end position="1545"/>
    </location>
</feature>
<dbReference type="GO" id="GO:0005178">
    <property type="term" value="F:integrin binding"/>
    <property type="evidence" value="ECO:0007669"/>
    <property type="project" value="TreeGrafter"/>
</dbReference>
<evidence type="ECO:0000313" key="21">
    <source>
        <dbReference type="Proteomes" id="UP000694549"/>
    </source>
</evidence>
<dbReference type="FunFam" id="2.10.70.10:FF:000022">
    <property type="entry name" value="fibronectin isoform X1"/>
    <property type="match status" value="1"/>
</dbReference>
<dbReference type="FunFam" id="2.60.40.10:FF:000622">
    <property type="entry name" value="Fibronectin 1"/>
    <property type="match status" value="1"/>
</dbReference>
<dbReference type="FunFam" id="2.60.40.10:FF:000336">
    <property type="entry name" value="fibronectin isoform X1"/>
    <property type="match status" value="1"/>
</dbReference>
<evidence type="ECO:0000256" key="11">
    <source>
        <dbReference type="ARBA" id="ARBA00022960"/>
    </source>
</evidence>
<feature type="domain" description="Fibronectin type-I" evidence="18">
    <location>
        <begin position="565"/>
        <end position="608"/>
    </location>
</feature>
<dbReference type="PANTHER" id="PTHR46708">
    <property type="entry name" value="TENASCIN"/>
    <property type="match status" value="1"/>
</dbReference>
<feature type="domain" description="Fibronectin type-III" evidence="17">
    <location>
        <begin position="1911"/>
        <end position="2002"/>
    </location>
</feature>
<dbReference type="GO" id="GO:0005201">
    <property type="term" value="F:extracellular matrix structural constituent"/>
    <property type="evidence" value="ECO:0007669"/>
    <property type="project" value="TreeGrafter"/>
</dbReference>
<accession>A0A8B9W0T6</accession>
<dbReference type="PROSITE" id="PS01253">
    <property type="entry name" value="FN1_1"/>
    <property type="match status" value="4"/>
</dbReference>
<feature type="domain" description="Fibronectin type-I" evidence="18">
    <location>
        <begin position="142"/>
        <end position="185"/>
    </location>
</feature>
<evidence type="ECO:0000256" key="10">
    <source>
        <dbReference type="ARBA" id="ARBA00022889"/>
    </source>
</evidence>
<feature type="domain" description="Fibronectin type-III" evidence="17">
    <location>
        <begin position="1546"/>
        <end position="1639"/>
    </location>
</feature>
<dbReference type="PROSITE" id="PS51092">
    <property type="entry name" value="FN2_2"/>
    <property type="match status" value="2"/>
</dbReference>
<feature type="compositionally biased region" description="Low complexity" evidence="15">
    <location>
        <begin position="35"/>
        <end position="50"/>
    </location>
</feature>
<dbReference type="FunFam" id="2.60.40.10:FF:000417">
    <property type="entry name" value="Fibronectin 1"/>
    <property type="match status" value="1"/>
</dbReference>
<dbReference type="FunFam" id="2.60.40.10:FF:000433">
    <property type="entry name" value="fibronectin isoform X5"/>
    <property type="match status" value="1"/>
</dbReference>
<dbReference type="PRINTS" id="PR00013">
    <property type="entry name" value="FNTYPEII"/>
</dbReference>
<feature type="domain" description="Fibronectin type-III" evidence="17">
    <location>
        <begin position="1094"/>
        <end position="1180"/>
    </location>
</feature>
<feature type="domain" description="Fibronectin type-III" evidence="17">
    <location>
        <begin position="1731"/>
        <end position="1823"/>
    </location>
</feature>
<dbReference type="FunFam" id="2.10.10.10:FF:000001">
    <property type="entry name" value="Fibronectin 1a isoform 1"/>
    <property type="match status" value="2"/>
</dbReference>
<keyword evidence="3" id="KW-0011">Acute phase</keyword>
<feature type="disulfide bond" evidence="14">
    <location>
        <begin position="366"/>
        <end position="392"/>
    </location>
</feature>
<dbReference type="GO" id="GO:0043394">
    <property type="term" value="F:proteoglycan binding"/>
    <property type="evidence" value="ECO:0007669"/>
    <property type="project" value="TreeGrafter"/>
</dbReference>
<feature type="domain" description="Fibronectin type-III" evidence="17">
    <location>
        <begin position="818"/>
        <end position="907"/>
    </location>
</feature>
<evidence type="ECO:0000256" key="16">
    <source>
        <dbReference type="SAM" id="SignalP"/>
    </source>
</evidence>
<dbReference type="FunFam" id="2.10.70.10:FF:000007">
    <property type="entry name" value="Fibronectin 1"/>
    <property type="match status" value="2"/>
</dbReference>
<evidence type="ECO:0000256" key="15">
    <source>
        <dbReference type="SAM" id="MobiDB-lite"/>
    </source>
</evidence>
<dbReference type="Proteomes" id="UP000694549">
    <property type="component" value="Unplaced"/>
</dbReference>
<keyword evidence="8" id="KW-0358">Heparin-binding</keyword>
<keyword evidence="11" id="KW-0133">Cell shape</keyword>
<dbReference type="GO" id="GO:0007160">
    <property type="term" value="P:cell-matrix adhesion"/>
    <property type="evidence" value="ECO:0007669"/>
    <property type="project" value="TreeGrafter"/>
</dbReference>
<dbReference type="FunFam" id="2.10.70.10:FF:000021">
    <property type="entry name" value="fibronectin isoform X1"/>
    <property type="match status" value="1"/>
</dbReference>
<evidence type="ECO:0000256" key="2">
    <source>
        <dbReference type="ARBA" id="ARBA00020368"/>
    </source>
</evidence>
<dbReference type="SUPFAM" id="SSF57440">
    <property type="entry name" value="Kringle-like"/>
    <property type="match status" value="2"/>
</dbReference>
<dbReference type="CDD" id="cd00063">
    <property type="entry name" value="FN3"/>
    <property type="match status" value="16"/>
</dbReference>
<dbReference type="PROSITE" id="PS51091">
    <property type="entry name" value="FN1_2"/>
    <property type="match status" value="10"/>
</dbReference>
<dbReference type="GO" id="GO:0008360">
    <property type="term" value="P:regulation of cell shape"/>
    <property type="evidence" value="ECO:0007669"/>
    <property type="project" value="UniProtKB-KW"/>
</dbReference>
<dbReference type="CDD" id="cd00061">
    <property type="entry name" value="FN1"/>
    <property type="match status" value="11"/>
</dbReference>
<dbReference type="SMART" id="SM00060">
    <property type="entry name" value="FN3"/>
    <property type="match status" value="16"/>
</dbReference>
<feature type="disulfide bond" evidence="14">
    <location>
        <begin position="440"/>
        <end position="467"/>
    </location>
</feature>
<dbReference type="Gene3D" id="2.60.40.10">
    <property type="entry name" value="Immunoglobulins"/>
    <property type="match status" value="16"/>
</dbReference>
<dbReference type="GO" id="GO:0007044">
    <property type="term" value="P:cell-substrate junction assembly"/>
    <property type="evidence" value="ECO:0007669"/>
    <property type="project" value="TreeGrafter"/>
</dbReference>
<feature type="chain" id="PRO_5034852729" description="Fibronectin" evidence="16">
    <location>
        <begin position="26"/>
        <end position="2357"/>
    </location>
</feature>
<organism evidence="20 21">
    <name type="scientific">Anas zonorhyncha</name>
    <name type="common">Eastern spot-billed duck</name>
    <dbReference type="NCBI Taxonomy" id="75864"/>
    <lineage>
        <taxon>Eukaryota</taxon>
        <taxon>Metazoa</taxon>
        <taxon>Chordata</taxon>
        <taxon>Craniata</taxon>
        <taxon>Vertebrata</taxon>
        <taxon>Euteleostomi</taxon>
        <taxon>Archelosauria</taxon>
        <taxon>Archosauria</taxon>
        <taxon>Dinosauria</taxon>
        <taxon>Saurischia</taxon>
        <taxon>Theropoda</taxon>
        <taxon>Coelurosauria</taxon>
        <taxon>Aves</taxon>
        <taxon>Neognathae</taxon>
        <taxon>Galloanserae</taxon>
        <taxon>Anseriformes</taxon>
        <taxon>Anatidae</taxon>
        <taxon>Anatinae</taxon>
        <taxon>Anas</taxon>
    </lineage>
</organism>
<sequence length="2357" mass="259675">MLCRNGWRLALLALCLGVAAGGGAGQRRGGKNRRQAQTPAVPQAQANPAQGKQTCFDNGRYYQINQQWERIYLGNTLVCTCYGGSRGFNCESKPEPEETCFDKYTGSTYRVGETYERPKDSMIWDCTCIGAGRGRISCTIANRCHEGGQSYKIGDTWRRPHETGGYMLECVCLGNGKGEWTCKPVAERCYDNTAGTSYVVGETWEKPYQGWMMVDCTCLGEGSGRITCTSRNRCNDQDTKTSYRIGDTWSKKDNRGNLLQCICTGNGRGEWKCERHTSLHTTSTGSGSPSFTNVQTALYQPQPQQPQPQPYGQCITDNGVVYSVGMQWLKTQGSQQMLCTCLGNGVSCQEIAVTQTYGGNSDGEACVLPFTYNGRTFYSCTTEGRTDGHLWCSTTSNFEQDRRYSFCTEQNVLVQTRGGNSNGALCHFPFLYNNRNYTDCTSEGRRDNMKWCGTTENYDADQKFGFCPMAAHEEICTTNDGVMYRVGDQWDKQHDLGHMMRCTCVGNGRGEWTCIAYSQLRDQCIVDGITYDVNQTFHKRHDEGHMLNCTCFGQGRGRWKCDPVDQCQDSETRTFYQIGDSWEKYVHGIRYQCYCYGRGIGEWHCQPLQAYAGPSGPVQVIITESTNQPNSHPIQWNAPKTSHISKYILRWRPKNSGKHWKEATIPGHLNSYTISGLKPGVIYEGQLISVQQHGPKEVTRFDFTTTSTTAVTSNTVSGETTLLPPMVATSESVTEITASSFVVSWVSASDTVSGFRVEYELSEEGDEPQYLDLPSTATSVNIPDLLPGRKYIVNVYQISEEGEQNLILSTSQTTAPDAPPDHTVESVDDTSIVISWSRPQAPITGYRIIYTPSVEGSSTELNLPDTATSVTLSDLMPGVQYNISIYAVEENQESTPVFIQQETTGVPRTDEVPSPRDLQFVEVSDVKVTIMWTPPQSQVSGYRVEAIPVNRPGQHGQRLPITRSSFAEVVDLIPGTTYLFKIFAVSQGRESKPLTGEQTTKLDAPTNLRFLNTTEHSVLVLWTRPRAVITGYRLTAGPTRGGQPRTYNVGPAATKYLLRNLQPGTEYTVYLVAVKEDLQSARETGVFTTYQPVGSVPPFNTEVTETSIVITWTPAPRIGFKLGVRPSQGGEAPREVISDSGSIVISGLTPGVEYTYSLTVLMDGQERETPIIRRVITPLSPPTNLRLEPNPDTGILIVSWDRSTTPGISGYRVTTAPTDGQQGSTLEEVVGADQTTCTFENLNPGVEYNVSVYSVKDEQESVPISKTITQEVPQLTDLSFVDITDSSIGLRWTPLNASTIIGYRITVVAAGESVPIFEDFVDSSVGYYTVTGLEPGIDYDISVITLINGGESAPTTLTQQTAVPPPTDLRFTNVGPDTMRVTWTPPTSIVLSSFLVRYSPVKKDEDVAELTISPSDNMVVLTNLLPGTEYLVRVYSVSEQHESAPLSGIQKTGLDSPTGLDFSDITANSFTVHWIAPRATITGYRIRYHPEHGPTKPKEDRVPPSRNSITLTNLLPGTEYVVSIIAINGREESVPLVGQQTTVSDVPRDLEVTPTSPTSLVISWDAPAVTVRYYRITYGETGGSSPVQEFTVPGTVSTATITGLKPGVDYTITVYAVTGRGDSPASSKPVTVTYKTEIDTPSQMQVTDVQDNSISIRWLPSTSPVTGYRVTAVPKKGHGPTKTKNVPPDQTQVTIEGLQPTVEYMVSVYAQNQNGESLPLVETAVTTIPPPTNLQFTQVTPTSLTVNWNAPNVRLTGYRVRVNPKEKTGPMKEINLSPDSTSAVVSGLMVATKYEVSVYALKDSLTSRPAQGVVTTLENVSPPRRARVTDATETTITITWRTKTETITGFQIDAIPASGQNPIQRTISPDVRAYTITGLQPGTDYKIYLYTLNENARSSPVVIDASTAIDAPSNLRFLTTTSNSLLATWQPPRAKITGYIIRYEKPGSPAKELLPRPRPSTTEATITGLEPGTEYVIYIIAVKNNQKSEPLMGKKRTDELPTLITRPHPNQPDVLDVPSIDEGTPYLTNNRPGSRRQPPNVDEAIEIPGYQVPIIVEPSYPHSRGPRRNDTTGQEALSQTTISWRPLLESTEYIISCQPVSQDEDTLQFRVPGTSSSATLTGLTRGATYNIIVEALKDHRRQKVLEEVVTVGNTVSEGLNQPADDTCYDTFTGSFYSIGEEWERLSETGFKLWCQCLGFGSGHFRCDSSKWCHDNGVNYKIGEKWDRQGENGQMMSCTCLGNGKGEFKCEPRKSLPAVKSANLGSFSIHLKAVPIHFGYCHGGKQGIGVIRCRLWKLHWEQIESVLPGAESMKLHMKSYAYKENPLSSGHSTLSACLLLPQSHTLGMCHRTKWYRLP</sequence>
<feature type="region of interest" description="Disordered" evidence="15">
    <location>
        <begin position="2002"/>
        <end position="2041"/>
    </location>
</feature>
<dbReference type="FunFam" id="2.60.40.10:FF:000227">
    <property type="entry name" value="Fibronectin isoform X1"/>
    <property type="match status" value="1"/>
</dbReference>
<feature type="domain" description="Fibronectin type-I" evidence="18">
    <location>
        <begin position="98"/>
        <end position="141"/>
    </location>
</feature>
<evidence type="ECO:0000256" key="9">
    <source>
        <dbReference type="ARBA" id="ARBA00022737"/>
    </source>
</evidence>
<feature type="domain" description="Fibronectin type-I" evidence="18">
    <location>
        <begin position="232"/>
        <end position="276"/>
    </location>
</feature>
<dbReference type="FunFam" id="2.60.40.10:FF:000306">
    <property type="entry name" value="fibronectin isoform X1"/>
    <property type="match status" value="1"/>
</dbReference>
<feature type="domain" description="Fibronectin type-III" evidence="17">
    <location>
        <begin position="616"/>
        <end position="709"/>
    </location>
</feature>
<dbReference type="FunFam" id="2.60.40.10:FF:000300">
    <property type="entry name" value="fibronectin isoform X1"/>
    <property type="match status" value="1"/>
</dbReference>
<dbReference type="FunFam" id="2.10.70.10:FF:000020">
    <property type="entry name" value="fibronectin isoform X1"/>
    <property type="match status" value="1"/>
</dbReference>
<dbReference type="SUPFAM" id="SSF49265">
    <property type="entry name" value="Fibronectin type III"/>
    <property type="match status" value="9"/>
</dbReference>
<evidence type="ECO:0000313" key="20">
    <source>
        <dbReference type="Ensembl" id="ENSAZOP00000029904.1"/>
    </source>
</evidence>
<evidence type="ECO:0000256" key="13">
    <source>
        <dbReference type="ARBA" id="ARBA00023180"/>
    </source>
</evidence>
<feature type="domain" description="Fibronectin type-III" evidence="17">
    <location>
        <begin position="724"/>
        <end position="817"/>
    </location>
</feature>
<dbReference type="Pfam" id="PF00041">
    <property type="entry name" value="fn3"/>
    <property type="match status" value="16"/>
</dbReference>
<feature type="domain" description="Fibronectin type-III" evidence="17">
    <location>
        <begin position="2066"/>
        <end position="2157"/>
    </location>
</feature>
<proteinExistence type="predicted"/>
<dbReference type="InterPro" id="IPR050991">
    <property type="entry name" value="ECM_Regulatory_Proteins"/>
</dbReference>
<reference evidence="20" key="2">
    <citation type="submission" date="2025-09" db="UniProtKB">
        <authorList>
            <consortium name="Ensembl"/>
        </authorList>
    </citation>
    <scope>IDENTIFICATION</scope>
</reference>
<feature type="domain" description="Fibronectin type-III" evidence="17">
    <location>
        <begin position="1365"/>
        <end position="1457"/>
    </location>
</feature>
<feature type="domain" description="Fibronectin type-III" evidence="17">
    <location>
        <begin position="1276"/>
        <end position="1364"/>
    </location>
</feature>
<dbReference type="GO" id="GO:0031012">
    <property type="term" value="C:extracellular matrix"/>
    <property type="evidence" value="ECO:0007669"/>
    <property type="project" value="UniProtKB-ARBA"/>
</dbReference>
<keyword evidence="10" id="KW-0130">Cell adhesion</keyword>
<feature type="domain" description="Fibronectin type-I" evidence="18">
    <location>
        <begin position="522"/>
        <end position="564"/>
    </location>
</feature>
<reference evidence="20" key="1">
    <citation type="submission" date="2025-08" db="UniProtKB">
        <authorList>
            <consortium name="Ensembl"/>
        </authorList>
    </citation>
    <scope>IDENTIFICATION</scope>
</reference>
<dbReference type="FunFam" id="2.10.70.10:FF:000006">
    <property type="entry name" value="Fibronectin 1"/>
    <property type="match status" value="3"/>
</dbReference>
<dbReference type="PROSITE" id="PS50853">
    <property type="entry name" value="FN3"/>
    <property type="match status" value="16"/>
</dbReference>
<feature type="domain" description="Fibronectin type-III" evidence="17">
    <location>
        <begin position="914"/>
        <end position="1003"/>
    </location>
</feature>
<feature type="domain" description="Fibronectin type-I" evidence="18">
    <location>
        <begin position="53"/>
        <end position="93"/>
    </location>
</feature>
<dbReference type="GO" id="GO:0007399">
    <property type="term" value="P:nervous system development"/>
    <property type="evidence" value="ECO:0007669"/>
    <property type="project" value="TreeGrafter"/>
</dbReference>
<dbReference type="PANTHER" id="PTHR46708:SF8">
    <property type="entry name" value="FIBRONECTIN"/>
    <property type="match status" value="1"/>
</dbReference>
<dbReference type="Pfam" id="PF00039">
    <property type="entry name" value="fn1"/>
    <property type="match status" value="10"/>
</dbReference>
<dbReference type="FunFam" id="2.60.40.10:FF:000382">
    <property type="entry name" value="fibronectin isoform X1"/>
    <property type="match status" value="1"/>
</dbReference>
<feature type="disulfide bond" evidence="14">
    <location>
        <begin position="380"/>
        <end position="407"/>
    </location>
</feature>
<feature type="domain" description="Fibronectin type-III" evidence="17">
    <location>
        <begin position="1640"/>
        <end position="1730"/>
    </location>
</feature>
<feature type="domain" description="Fibronectin type-III" evidence="17">
    <location>
        <begin position="1004"/>
        <end position="1092"/>
    </location>
</feature>
<feature type="signal peptide" evidence="16">
    <location>
        <begin position="1"/>
        <end position="25"/>
    </location>
</feature>
<dbReference type="SUPFAM" id="SSF57603">
    <property type="entry name" value="FnI-like domain"/>
    <property type="match status" value="11"/>
</dbReference>
<dbReference type="InterPro" id="IPR036116">
    <property type="entry name" value="FN3_sf"/>
</dbReference>
<evidence type="ECO:0000259" key="18">
    <source>
        <dbReference type="PROSITE" id="PS51091"/>
    </source>
</evidence>
<feature type="domain" description="Fibronectin type-I" evidence="18">
    <location>
        <begin position="474"/>
        <end position="517"/>
    </location>
</feature>
<feature type="domain" description="Fibronectin type-III" evidence="17">
    <location>
        <begin position="1181"/>
        <end position="1275"/>
    </location>
</feature>
<keyword evidence="13" id="KW-0325">Glycoprotein</keyword>
<keyword evidence="9" id="KW-0677">Repeat</keyword>
<evidence type="ECO:0000256" key="7">
    <source>
        <dbReference type="ARBA" id="ARBA00022641"/>
    </source>
</evidence>
<feature type="domain" description="Fibronectin type-I" evidence="18">
    <location>
        <begin position="2165"/>
        <end position="2209"/>
    </location>
</feature>
<dbReference type="FunFam" id="2.10.70.10:FF:000004">
    <property type="entry name" value="Fibronectin 1"/>
    <property type="match status" value="1"/>
</dbReference>
<keyword evidence="6" id="KW-0597">Phosphoprotein</keyword>
<evidence type="ECO:0000256" key="6">
    <source>
        <dbReference type="ARBA" id="ARBA00022553"/>
    </source>
</evidence>
<dbReference type="GO" id="GO:0005615">
    <property type="term" value="C:extracellular space"/>
    <property type="evidence" value="ECO:0007669"/>
    <property type="project" value="UniProtKB-ARBA"/>
</dbReference>
<feature type="domain" description="Fibronectin type-II" evidence="19">
    <location>
        <begin position="421"/>
        <end position="469"/>
    </location>
</feature>
<comment type="subcellular location">
    <subcellularLocation>
        <location evidence="1">Secreted</location>
        <location evidence="1">Extracellular space</location>
        <location evidence="1">Extracellular matrix</location>
    </subcellularLocation>
</comment>
<dbReference type="InterPro" id="IPR013806">
    <property type="entry name" value="Kringle-like"/>
</dbReference>
<protein>
    <recommendedName>
        <fullName evidence="2">Fibronectin</fullName>
    </recommendedName>
</protein>
<feature type="domain" description="Fibronectin type-II" evidence="19">
    <location>
        <begin position="361"/>
        <end position="409"/>
    </location>
</feature>
<dbReference type="FunFam" id="2.60.40.10:FF:000447">
    <property type="entry name" value="fibronectin isoform X1"/>
    <property type="match status" value="1"/>
</dbReference>
<dbReference type="FunFam" id="2.60.40.10:FF:000275">
    <property type="entry name" value="fibronectin isoform X1"/>
    <property type="match status" value="1"/>
</dbReference>
<evidence type="ECO:0000259" key="19">
    <source>
        <dbReference type="PROSITE" id="PS51092"/>
    </source>
</evidence>
<dbReference type="InterPro" id="IPR000562">
    <property type="entry name" value="FN_type2_dom"/>
</dbReference>
<dbReference type="Ensembl" id="ENSAZOT00000031995.1">
    <property type="protein sequence ID" value="ENSAZOP00000029904.1"/>
    <property type="gene ID" value="ENSAZOG00000018679.1"/>
</dbReference>
<dbReference type="FunFam" id="2.60.40.10:FF:000099">
    <property type="entry name" value="Fibronectin 1"/>
    <property type="match status" value="3"/>
</dbReference>
<dbReference type="InterPro" id="IPR036943">
    <property type="entry name" value="FN_type2_sf"/>
</dbReference>
<keyword evidence="5" id="KW-0272">Extracellular matrix</keyword>
<dbReference type="FunFam" id="2.60.40.10:FF:000317">
    <property type="entry name" value="fibronectin isoform X1"/>
    <property type="match status" value="1"/>
</dbReference>
<evidence type="ECO:0000256" key="14">
    <source>
        <dbReference type="PROSITE-ProRule" id="PRU00479"/>
    </source>
</evidence>
<dbReference type="InterPro" id="IPR003961">
    <property type="entry name" value="FN3_dom"/>
</dbReference>
<keyword evidence="12 14" id="KW-1015">Disulfide bond</keyword>
<dbReference type="GO" id="GO:0008201">
    <property type="term" value="F:heparin binding"/>
    <property type="evidence" value="ECO:0007669"/>
    <property type="project" value="UniProtKB-KW"/>
</dbReference>
<keyword evidence="4" id="KW-0964">Secreted</keyword>
<evidence type="ECO:0000256" key="8">
    <source>
        <dbReference type="ARBA" id="ARBA00022674"/>
    </source>
</evidence>
<dbReference type="Gene3D" id="2.10.10.10">
    <property type="entry name" value="Fibronectin, type II, collagen-binding"/>
    <property type="match status" value="2"/>
</dbReference>
<feature type="domain" description="Fibronectin type-I" evidence="18">
    <location>
        <begin position="187"/>
        <end position="231"/>
    </location>
</feature>
<evidence type="ECO:0000256" key="1">
    <source>
        <dbReference type="ARBA" id="ARBA00004498"/>
    </source>
</evidence>
<dbReference type="SMART" id="SM00058">
    <property type="entry name" value="FN1"/>
    <property type="match status" value="11"/>
</dbReference>
<evidence type="ECO:0000259" key="17">
    <source>
        <dbReference type="PROSITE" id="PS50853"/>
    </source>
</evidence>
<evidence type="ECO:0000256" key="5">
    <source>
        <dbReference type="ARBA" id="ARBA00022530"/>
    </source>
</evidence>
<dbReference type="FunFam" id="2.60.40.10:FF:001069">
    <property type="entry name" value="Fibronectin 1"/>
    <property type="match status" value="1"/>
</dbReference>
<keyword evidence="16" id="KW-0732">Signal</keyword>
<dbReference type="FunFam" id="2.60.40.10:FF:000579">
    <property type="entry name" value="Fibronectin 1"/>
    <property type="match status" value="1"/>
</dbReference>
<dbReference type="CDD" id="cd00062">
    <property type="entry name" value="FN2"/>
    <property type="match status" value="2"/>
</dbReference>
<dbReference type="GO" id="GO:0007507">
    <property type="term" value="P:heart development"/>
    <property type="evidence" value="ECO:0007669"/>
    <property type="project" value="TreeGrafter"/>
</dbReference>
<dbReference type="GO" id="GO:0006953">
    <property type="term" value="P:acute-phase response"/>
    <property type="evidence" value="ECO:0007669"/>
    <property type="project" value="UniProtKB-KW"/>
</dbReference>
<name>A0A8B9W0T6_9AVES</name>
<dbReference type="PROSITE" id="PS00023">
    <property type="entry name" value="FN2_1"/>
    <property type="match status" value="1"/>
</dbReference>
<evidence type="ECO:0000256" key="4">
    <source>
        <dbReference type="ARBA" id="ARBA00022525"/>
    </source>
</evidence>
<evidence type="ECO:0000256" key="12">
    <source>
        <dbReference type="ARBA" id="ARBA00023157"/>
    </source>
</evidence>
<dbReference type="InterPro" id="IPR013783">
    <property type="entry name" value="Ig-like_fold"/>
</dbReference>
<dbReference type="Pfam" id="PF00040">
    <property type="entry name" value="fn2"/>
    <property type="match status" value="2"/>
</dbReference>
<keyword evidence="21" id="KW-1185">Reference proteome</keyword>
<feature type="region of interest" description="Disordered" evidence="15">
    <location>
        <begin position="22"/>
        <end position="50"/>
    </location>
</feature>